<feature type="transmembrane region" description="Helical" evidence="8">
    <location>
        <begin position="560"/>
        <end position="578"/>
    </location>
</feature>
<feature type="transmembrane region" description="Helical" evidence="8">
    <location>
        <begin position="234"/>
        <end position="256"/>
    </location>
</feature>
<feature type="transmembrane region" description="Helical" evidence="8">
    <location>
        <begin position="505"/>
        <end position="524"/>
    </location>
</feature>
<evidence type="ECO:0000256" key="5">
    <source>
        <dbReference type="ARBA" id="ARBA00022692"/>
    </source>
</evidence>
<feature type="transmembrane region" description="Helical" evidence="8">
    <location>
        <begin position="536"/>
        <end position="554"/>
    </location>
</feature>
<comment type="function">
    <text evidence="8">Uptake of L-lactate across the membrane. Can also transport D-lactate and glycolate.</text>
</comment>
<keyword evidence="5 8" id="KW-0812">Transmembrane</keyword>
<comment type="subcellular location">
    <subcellularLocation>
        <location evidence="8">Cell inner membrane</location>
        <topology evidence="8">Multi-pass membrane protein</topology>
    </subcellularLocation>
    <subcellularLocation>
        <location evidence="1">Cell membrane</location>
        <topology evidence="1">Multi-pass membrane protein</topology>
    </subcellularLocation>
</comment>
<keyword evidence="6 8" id="KW-1133">Transmembrane helix</keyword>
<evidence type="ECO:0000256" key="7">
    <source>
        <dbReference type="ARBA" id="ARBA00023136"/>
    </source>
</evidence>
<feature type="transmembrane region" description="Helical" evidence="8">
    <location>
        <begin position="407"/>
        <end position="427"/>
    </location>
</feature>
<keyword evidence="10" id="KW-1185">Reference proteome</keyword>
<reference evidence="9 10" key="1">
    <citation type="submission" date="2019-06" db="EMBL/GenBank/DDBJ databases">
        <title>A novel bacterium of genus Amaricoccus, isolated from marine sediment.</title>
        <authorList>
            <person name="Huang H."/>
            <person name="Mo K."/>
            <person name="Hu Y."/>
        </authorList>
    </citation>
    <scope>NUCLEOTIDE SEQUENCE [LARGE SCALE GENOMIC DNA]</scope>
    <source>
        <strain evidence="9 10">HB172011</strain>
    </source>
</reference>
<dbReference type="InterPro" id="IPR003804">
    <property type="entry name" value="Lactate_perm"/>
</dbReference>
<comment type="similarity">
    <text evidence="2 8">Belongs to the lactate permease family.</text>
</comment>
<feature type="transmembrane region" description="Helical" evidence="8">
    <location>
        <begin position="6"/>
        <end position="25"/>
    </location>
</feature>
<comment type="caution">
    <text evidence="9">The sequence shown here is derived from an EMBL/GenBank/DDBJ whole genome shotgun (WGS) entry which is preliminary data.</text>
</comment>
<feature type="transmembrane region" description="Helical" evidence="8">
    <location>
        <begin position="447"/>
        <end position="465"/>
    </location>
</feature>
<dbReference type="PANTHER" id="PTHR30003:SF0">
    <property type="entry name" value="GLYCOLATE PERMEASE GLCA-RELATED"/>
    <property type="match status" value="1"/>
</dbReference>
<organism evidence="9 10">
    <name type="scientific">Amaricoccus solimangrovi</name>
    <dbReference type="NCBI Taxonomy" id="2589815"/>
    <lineage>
        <taxon>Bacteria</taxon>
        <taxon>Pseudomonadati</taxon>
        <taxon>Pseudomonadota</taxon>
        <taxon>Alphaproteobacteria</taxon>
        <taxon>Rhodobacterales</taxon>
        <taxon>Paracoccaceae</taxon>
        <taxon>Amaricoccus</taxon>
    </lineage>
</organism>
<feature type="transmembrane region" description="Helical" evidence="8">
    <location>
        <begin position="262"/>
        <end position="281"/>
    </location>
</feature>
<evidence type="ECO:0000256" key="4">
    <source>
        <dbReference type="ARBA" id="ARBA00022475"/>
    </source>
</evidence>
<keyword evidence="3 8" id="KW-0813">Transport</keyword>
<dbReference type="RefSeq" id="WP_140454560.1">
    <property type="nucleotide sequence ID" value="NZ_VFRP01000012.1"/>
</dbReference>
<evidence type="ECO:0000313" key="10">
    <source>
        <dbReference type="Proteomes" id="UP000319255"/>
    </source>
</evidence>
<feature type="transmembrane region" description="Helical" evidence="8">
    <location>
        <begin position="61"/>
        <end position="82"/>
    </location>
</feature>
<feature type="transmembrane region" description="Helical" evidence="8">
    <location>
        <begin position="129"/>
        <end position="151"/>
    </location>
</feature>
<keyword evidence="4" id="KW-1003">Cell membrane</keyword>
<gene>
    <name evidence="9" type="ORF">FJM51_12915</name>
</gene>
<keyword evidence="7 8" id="KW-0472">Membrane</keyword>
<feature type="transmembrane region" description="Helical" evidence="8">
    <location>
        <begin position="366"/>
        <end position="387"/>
    </location>
</feature>
<dbReference type="NCBIfam" id="TIGR00795">
    <property type="entry name" value="lctP"/>
    <property type="match status" value="1"/>
</dbReference>
<dbReference type="GO" id="GO:0005886">
    <property type="term" value="C:plasma membrane"/>
    <property type="evidence" value="ECO:0007669"/>
    <property type="project" value="UniProtKB-SubCell"/>
</dbReference>
<dbReference type="AlphaFoldDB" id="A0A501WS81"/>
<dbReference type="EMBL" id="VFRP01000012">
    <property type="protein sequence ID" value="TPE49861.1"/>
    <property type="molecule type" value="Genomic_DNA"/>
</dbReference>
<dbReference type="GO" id="GO:0015129">
    <property type="term" value="F:lactate transmembrane transporter activity"/>
    <property type="evidence" value="ECO:0007669"/>
    <property type="project" value="UniProtKB-UniRule"/>
</dbReference>
<evidence type="ECO:0000256" key="8">
    <source>
        <dbReference type="RuleBase" id="RU365092"/>
    </source>
</evidence>
<dbReference type="Pfam" id="PF02652">
    <property type="entry name" value="Lactate_perm"/>
    <property type="match status" value="1"/>
</dbReference>
<sequence>MPGFLTFLLALLPIATVFVLLVVLARSAKFSMLVAYVVTVITALLVWGTDLAKVAGATVNGVVTAISLLYIVFGAILMLYALEESGGIRAIRNGFTRISPDRRIQAIIIAWLFGSLIEGASGFGTPAAIAAPLLVAIGFPAMAAVMVTLIIQSTPVSFGAVGTPILVGVKTGLADQAIVNSTIAPTPFLEYLFQIAAKVAMIHGLIGFLIPLIMIGMLTRFFGANRSFAEGFRVWKFALFAGLAFTVPYYLIASILGPEFPSLLGGLIGLAIVIPAARRGFLMPADTFEFPARKDWDPAWVGKLDDLEDHRAGQPLMSLAKAWAPYVFVVALLVLTRTILPVKAWLTSPEMTLAFDNLFGSGINARVQVLYLPGTILILASLFTFFLHRMTAKDYGRALRSSGSAMVAAAPALMLAVPMVQVFLNSASDRLASMPIVLAEGVSNAVGQAWPMFAPLIGAMGAFVAGSNTISNMMFSLFQFSTAEQIGLGATGAMLVVALQAIGGAAGNMICVHNVVAASATVGLVDREGEIIRKTLIPMAYYVVQGGLIGTALIAGGFNMWWIAAIVWAVAVIGFMAVNRGRTAPAVAAE</sequence>
<evidence type="ECO:0000256" key="2">
    <source>
        <dbReference type="ARBA" id="ARBA00010100"/>
    </source>
</evidence>
<feature type="transmembrane region" description="Helical" evidence="8">
    <location>
        <begin position="103"/>
        <end position="123"/>
    </location>
</feature>
<evidence type="ECO:0000256" key="1">
    <source>
        <dbReference type="ARBA" id="ARBA00004651"/>
    </source>
</evidence>
<comment type="caution">
    <text evidence="8">Lacks conserved residue(s) required for the propagation of feature annotation.</text>
</comment>
<keyword evidence="8" id="KW-0997">Cell inner membrane</keyword>
<proteinExistence type="inferred from homology"/>
<dbReference type="PANTHER" id="PTHR30003">
    <property type="entry name" value="L-LACTATE PERMEASE"/>
    <property type="match status" value="1"/>
</dbReference>
<name>A0A501WS81_9RHOB</name>
<evidence type="ECO:0000313" key="9">
    <source>
        <dbReference type="EMBL" id="TPE49861.1"/>
    </source>
</evidence>
<dbReference type="OrthoDB" id="9761056at2"/>
<protein>
    <recommendedName>
        <fullName evidence="8">L-lactate permease</fullName>
    </recommendedName>
</protein>
<dbReference type="GO" id="GO:0015295">
    <property type="term" value="F:solute:proton symporter activity"/>
    <property type="evidence" value="ECO:0007669"/>
    <property type="project" value="TreeGrafter"/>
</dbReference>
<feature type="transmembrane region" description="Helical" evidence="8">
    <location>
        <begin position="323"/>
        <end position="346"/>
    </location>
</feature>
<feature type="transmembrane region" description="Helical" evidence="8">
    <location>
        <begin position="32"/>
        <end position="49"/>
    </location>
</feature>
<evidence type="ECO:0000256" key="6">
    <source>
        <dbReference type="ARBA" id="ARBA00022989"/>
    </source>
</evidence>
<evidence type="ECO:0000256" key="3">
    <source>
        <dbReference type="ARBA" id="ARBA00022448"/>
    </source>
</evidence>
<feature type="transmembrane region" description="Helical" evidence="8">
    <location>
        <begin position="158"/>
        <end position="179"/>
    </location>
</feature>
<dbReference type="Proteomes" id="UP000319255">
    <property type="component" value="Unassembled WGS sequence"/>
</dbReference>
<accession>A0A501WS81</accession>
<feature type="transmembrane region" description="Helical" evidence="8">
    <location>
        <begin position="477"/>
        <end position="499"/>
    </location>
</feature>
<feature type="transmembrane region" description="Helical" evidence="8">
    <location>
        <begin position="199"/>
        <end position="222"/>
    </location>
</feature>